<dbReference type="NCBIfam" id="NF010925">
    <property type="entry name" value="PRK14345.1"/>
    <property type="match status" value="1"/>
</dbReference>
<dbReference type="EC" id="2.3.1.181" evidence="4"/>
<evidence type="ECO:0000256" key="11">
    <source>
        <dbReference type="PIRSR" id="PIRSR016262-3"/>
    </source>
</evidence>
<dbReference type="CDD" id="cd16444">
    <property type="entry name" value="LipB"/>
    <property type="match status" value="1"/>
</dbReference>
<evidence type="ECO:0000256" key="10">
    <source>
        <dbReference type="PIRSR" id="PIRSR016262-2"/>
    </source>
</evidence>
<evidence type="ECO:0000256" key="9">
    <source>
        <dbReference type="PIRSR" id="PIRSR016262-1"/>
    </source>
</evidence>
<dbReference type="Pfam" id="PF21948">
    <property type="entry name" value="LplA-B_cat"/>
    <property type="match status" value="1"/>
</dbReference>
<dbReference type="GO" id="GO:0009249">
    <property type="term" value="P:protein lipoylation"/>
    <property type="evidence" value="ECO:0007669"/>
    <property type="project" value="InterPro"/>
</dbReference>
<dbReference type="Gene3D" id="3.30.930.10">
    <property type="entry name" value="Bira Bifunctional Protein, Domain 2"/>
    <property type="match status" value="1"/>
</dbReference>
<dbReference type="eggNOG" id="KOG0325">
    <property type="taxonomic scope" value="Eukaryota"/>
</dbReference>
<dbReference type="InterPro" id="IPR045864">
    <property type="entry name" value="aa-tRNA-synth_II/BPL/LPL"/>
</dbReference>
<dbReference type="RefSeq" id="XP_008874155.1">
    <property type="nucleotide sequence ID" value="XM_008875933.1"/>
</dbReference>
<dbReference type="EMBL" id="KI913974">
    <property type="protein sequence ID" value="ETV96909.1"/>
    <property type="molecule type" value="Genomic_DNA"/>
</dbReference>
<accession>A0A024TSG0</accession>
<feature type="active site" description="Acyl-thioester intermediate" evidence="9">
    <location>
        <position position="182"/>
    </location>
</feature>
<dbReference type="PANTHER" id="PTHR10993:SF7">
    <property type="entry name" value="LIPOYLTRANSFERASE 2, MITOCHONDRIAL-RELATED"/>
    <property type="match status" value="1"/>
</dbReference>
<dbReference type="InterPro" id="IPR020605">
    <property type="entry name" value="Octanoyltransferase_CS"/>
</dbReference>
<evidence type="ECO:0000256" key="1">
    <source>
        <dbReference type="ARBA" id="ARBA00004173"/>
    </source>
</evidence>
<evidence type="ECO:0000256" key="8">
    <source>
        <dbReference type="ARBA" id="ARBA00033331"/>
    </source>
</evidence>
<keyword evidence="5 13" id="KW-0808">Transferase</keyword>
<comment type="similarity">
    <text evidence="3">Belongs to the LipB family.</text>
</comment>
<evidence type="ECO:0000256" key="5">
    <source>
        <dbReference type="ARBA" id="ARBA00022679"/>
    </source>
</evidence>
<dbReference type="GeneID" id="20086824"/>
<dbReference type="InterPro" id="IPR000544">
    <property type="entry name" value="Octanoyltransferase"/>
</dbReference>
<dbReference type="InterPro" id="IPR004143">
    <property type="entry name" value="BPL_LPL_catalytic"/>
</dbReference>
<dbReference type="SUPFAM" id="SSF55681">
    <property type="entry name" value="Class II aaRS and biotin synthetases"/>
    <property type="match status" value="1"/>
</dbReference>
<reference evidence="13" key="1">
    <citation type="submission" date="2013-12" db="EMBL/GenBank/DDBJ databases">
        <title>The Genome Sequence of Aphanomyces invadans NJM9701.</title>
        <authorList>
            <consortium name="The Broad Institute Genomics Platform"/>
            <person name="Russ C."/>
            <person name="Tyler B."/>
            <person name="van West P."/>
            <person name="Dieguez-Uribeondo J."/>
            <person name="Young S.K."/>
            <person name="Zeng Q."/>
            <person name="Gargeya S."/>
            <person name="Fitzgerald M."/>
            <person name="Abouelleil A."/>
            <person name="Alvarado L."/>
            <person name="Chapman S.B."/>
            <person name="Gainer-Dewar J."/>
            <person name="Goldberg J."/>
            <person name="Griggs A."/>
            <person name="Gujja S."/>
            <person name="Hansen M."/>
            <person name="Howarth C."/>
            <person name="Imamovic A."/>
            <person name="Ireland A."/>
            <person name="Larimer J."/>
            <person name="McCowan C."/>
            <person name="Murphy C."/>
            <person name="Pearson M."/>
            <person name="Poon T.W."/>
            <person name="Priest M."/>
            <person name="Roberts A."/>
            <person name="Saif S."/>
            <person name="Shea T."/>
            <person name="Sykes S."/>
            <person name="Wortman J."/>
            <person name="Nusbaum C."/>
            <person name="Birren B."/>
        </authorList>
    </citation>
    <scope>NUCLEOTIDE SEQUENCE [LARGE SCALE GENOMIC DNA]</scope>
    <source>
        <strain evidence="13">NJM9701</strain>
    </source>
</reference>
<dbReference type="UniPathway" id="UPA00538">
    <property type="reaction ID" value="UER00592"/>
</dbReference>
<dbReference type="OrthoDB" id="19908at2759"/>
<feature type="site" description="Lowers pKa of active site Cys" evidence="11">
    <location>
        <position position="148"/>
    </location>
</feature>
<comment type="pathway">
    <text evidence="2">Protein modification; protein lipoylation via endogenous pathway; protein N(6)-(lipoyl)lysine from octanoyl-[acyl-carrier-protein]: step 1/2.</text>
</comment>
<comment type="subcellular location">
    <subcellularLocation>
        <location evidence="1">Mitochondrion</location>
    </subcellularLocation>
</comment>
<dbReference type="HAMAP" id="MF_00013">
    <property type="entry name" value="LipB"/>
    <property type="match status" value="1"/>
</dbReference>
<dbReference type="GO" id="GO:0005739">
    <property type="term" value="C:mitochondrion"/>
    <property type="evidence" value="ECO:0007669"/>
    <property type="project" value="UniProtKB-SubCell"/>
</dbReference>
<dbReference type="PANTHER" id="PTHR10993">
    <property type="entry name" value="OCTANOYLTRANSFERASE"/>
    <property type="match status" value="1"/>
</dbReference>
<feature type="binding site" evidence="10">
    <location>
        <begin position="164"/>
        <end position="166"/>
    </location>
    <ligand>
        <name>substrate</name>
    </ligand>
</feature>
<dbReference type="FunFam" id="3.30.930.10:FF:000035">
    <property type="entry name" value="Putative lipoyltransferase 2, mitochondrial"/>
    <property type="match status" value="1"/>
</dbReference>
<gene>
    <name evidence="13" type="ORF">H310_09774</name>
</gene>
<proteinExistence type="inferred from homology"/>
<evidence type="ECO:0000313" key="13">
    <source>
        <dbReference type="EMBL" id="ETV96909.1"/>
    </source>
</evidence>
<dbReference type="STRING" id="157072.A0A024TSG0"/>
<feature type="binding site" evidence="10">
    <location>
        <begin position="151"/>
        <end position="153"/>
    </location>
    <ligand>
        <name>substrate</name>
    </ligand>
</feature>
<protein>
    <recommendedName>
        <fullName evidence="4">lipoyl(octanoyl) transferase</fullName>
        <ecNumber evidence="4">2.3.1.181</ecNumber>
    </recommendedName>
    <alternativeName>
        <fullName evidence="7">Lipoate-protein ligase B</fullName>
    </alternativeName>
    <alternativeName>
        <fullName evidence="8">Lipoyl/octanoyl transferase</fullName>
    </alternativeName>
</protein>
<dbReference type="VEuPathDB" id="FungiDB:H310_09774"/>
<evidence type="ECO:0000256" key="3">
    <source>
        <dbReference type="ARBA" id="ARBA00007907"/>
    </source>
</evidence>
<evidence type="ECO:0000256" key="2">
    <source>
        <dbReference type="ARBA" id="ARBA00004821"/>
    </source>
</evidence>
<dbReference type="NCBIfam" id="TIGR00214">
    <property type="entry name" value="lipB"/>
    <property type="match status" value="1"/>
</dbReference>
<feature type="domain" description="BPL/LPL catalytic" evidence="12">
    <location>
        <begin position="31"/>
        <end position="220"/>
    </location>
</feature>
<dbReference type="PIRSF" id="PIRSF016262">
    <property type="entry name" value="LPLase"/>
    <property type="match status" value="1"/>
</dbReference>
<dbReference type="PROSITE" id="PS01313">
    <property type="entry name" value="LIPB"/>
    <property type="match status" value="1"/>
</dbReference>
<organism evidence="13">
    <name type="scientific">Aphanomyces invadans</name>
    <dbReference type="NCBI Taxonomy" id="157072"/>
    <lineage>
        <taxon>Eukaryota</taxon>
        <taxon>Sar</taxon>
        <taxon>Stramenopiles</taxon>
        <taxon>Oomycota</taxon>
        <taxon>Saprolegniomycetes</taxon>
        <taxon>Saprolegniales</taxon>
        <taxon>Verrucalvaceae</taxon>
        <taxon>Aphanomyces</taxon>
    </lineage>
</organism>
<evidence type="ECO:0000256" key="6">
    <source>
        <dbReference type="ARBA" id="ARBA00023315"/>
    </source>
</evidence>
<feature type="binding site" evidence="10">
    <location>
        <begin position="75"/>
        <end position="82"/>
    </location>
    <ligand>
        <name>substrate</name>
    </ligand>
</feature>
<evidence type="ECO:0000256" key="4">
    <source>
        <dbReference type="ARBA" id="ARBA00012334"/>
    </source>
</evidence>
<evidence type="ECO:0000256" key="7">
    <source>
        <dbReference type="ARBA" id="ARBA00030797"/>
    </source>
</evidence>
<dbReference type="GO" id="GO:0033819">
    <property type="term" value="F:lipoyl(octanoyl) transferase activity"/>
    <property type="evidence" value="ECO:0007669"/>
    <property type="project" value="UniProtKB-EC"/>
</dbReference>
<sequence length="233" mass="26387">MSCVIHRLGRVPYRQAWDWQQRLIKERFRDASLKNVCLMLEHPRVYTLGRGASMDNVRFDTTAPNSDFELIKVDRGGEVTYHGPGQLVVYPILNLTQGPFKKDLHWYLRQVEEVVIQTLGHFDIQGERVEGLTGVWVPDSRHAFPKSKIAAVGTHASKWITMHGFALNVTTDLSDFDRIVPCGLHDKAVSSIQDFHPQIKMEDVQDAVAASLAKVFHLHEVETTSLPPIPTEP</sequence>
<dbReference type="PROSITE" id="PS51733">
    <property type="entry name" value="BPL_LPL_CATALYTIC"/>
    <property type="match status" value="1"/>
</dbReference>
<name>A0A024TSG0_9STRA</name>
<dbReference type="AlphaFoldDB" id="A0A024TSG0"/>
<evidence type="ECO:0000259" key="12">
    <source>
        <dbReference type="PROSITE" id="PS51733"/>
    </source>
</evidence>
<keyword evidence="6" id="KW-0012">Acyltransferase</keyword>